<dbReference type="PROSITE" id="PS50088">
    <property type="entry name" value="ANK_REPEAT"/>
    <property type="match status" value="1"/>
</dbReference>
<protein>
    <recommendedName>
        <fullName evidence="5">Ankyrin</fullName>
    </recommendedName>
</protein>
<feature type="compositionally biased region" description="Basic and acidic residues" evidence="2">
    <location>
        <begin position="152"/>
        <end position="166"/>
    </location>
</feature>
<dbReference type="SUPFAM" id="SSF48403">
    <property type="entry name" value="Ankyrin repeat"/>
    <property type="match status" value="1"/>
</dbReference>
<reference evidence="3" key="1">
    <citation type="journal article" date="2023" name="Mol. Phylogenet. Evol.">
        <title>Genome-scale phylogeny and comparative genomics of the fungal order Sordariales.</title>
        <authorList>
            <person name="Hensen N."/>
            <person name="Bonometti L."/>
            <person name="Westerberg I."/>
            <person name="Brannstrom I.O."/>
            <person name="Guillou S."/>
            <person name="Cros-Aarteil S."/>
            <person name="Calhoun S."/>
            <person name="Haridas S."/>
            <person name="Kuo A."/>
            <person name="Mondo S."/>
            <person name="Pangilinan J."/>
            <person name="Riley R."/>
            <person name="LaButti K."/>
            <person name="Andreopoulos B."/>
            <person name="Lipzen A."/>
            <person name="Chen C."/>
            <person name="Yan M."/>
            <person name="Daum C."/>
            <person name="Ng V."/>
            <person name="Clum A."/>
            <person name="Steindorff A."/>
            <person name="Ohm R.A."/>
            <person name="Martin F."/>
            <person name="Silar P."/>
            <person name="Natvig D.O."/>
            <person name="Lalanne C."/>
            <person name="Gautier V."/>
            <person name="Ament-Velasquez S.L."/>
            <person name="Kruys A."/>
            <person name="Hutchinson M.I."/>
            <person name="Powell A.J."/>
            <person name="Barry K."/>
            <person name="Miller A.N."/>
            <person name="Grigoriev I.V."/>
            <person name="Debuchy R."/>
            <person name="Gladieux P."/>
            <person name="Hiltunen Thoren M."/>
            <person name="Johannesson H."/>
        </authorList>
    </citation>
    <scope>NUCLEOTIDE SEQUENCE</scope>
    <source>
        <strain evidence="3">CBS 955.72</strain>
    </source>
</reference>
<dbReference type="Proteomes" id="UP001275084">
    <property type="component" value="Unassembled WGS sequence"/>
</dbReference>
<feature type="region of interest" description="Disordered" evidence="2">
    <location>
        <begin position="147"/>
        <end position="170"/>
    </location>
</feature>
<dbReference type="SMART" id="SM00248">
    <property type="entry name" value="ANK"/>
    <property type="match status" value="2"/>
</dbReference>
<evidence type="ECO:0000313" key="3">
    <source>
        <dbReference type="EMBL" id="KAK3360707.1"/>
    </source>
</evidence>
<organism evidence="3 4">
    <name type="scientific">Lasiosphaeria hispida</name>
    <dbReference type="NCBI Taxonomy" id="260671"/>
    <lineage>
        <taxon>Eukaryota</taxon>
        <taxon>Fungi</taxon>
        <taxon>Dikarya</taxon>
        <taxon>Ascomycota</taxon>
        <taxon>Pezizomycotina</taxon>
        <taxon>Sordariomycetes</taxon>
        <taxon>Sordariomycetidae</taxon>
        <taxon>Sordariales</taxon>
        <taxon>Lasiosphaeriaceae</taxon>
        <taxon>Lasiosphaeria</taxon>
    </lineage>
</organism>
<comment type="caution">
    <text evidence="3">The sequence shown here is derived from an EMBL/GenBank/DDBJ whole genome shotgun (WGS) entry which is preliminary data.</text>
</comment>
<dbReference type="AlphaFoldDB" id="A0AAJ0HT00"/>
<keyword evidence="4" id="KW-1185">Reference proteome</keyword>
<dbReference type="PROSITE" id="PS50297">
    <property type="entry name" value="ANK_REP_REGION"/>
    <property type="match status" value="1"/>
</dbReference>
<evidence type="ECO:0000256" key="1">
    <source>
        <dbReference type="PROSITE-ProRule" id="PRU00023"/>
    </source>
</evidence>
<evidence type="ECO:0000256" key="2">
    <source>
        <dbReference type="SAM" id="MobiDB-lite"/>
    </source>
</evidence>
<sequence>MQNPEVPQLMTLLSVCRSPSPNLVPLFTETDNAHLIWPGTPQKTALSHPLLRELFLVMAIRSFVLQGWRLAPGVQDLIKHIALAGPPVVPNGVRVPHDELGFASEFHRGWVWRDEGIRWEFVPKGLRLRRDVEAALVRSGWRDPGKGLKSLEMNEKRGKDAGKQEGGDEGGMSDMVDALLHVGYLDNEEKRAEVLVKVARYGTLWTVRFTVGKIERGGITREQECEILPAAAAGGKGRAEVLTFLLDCGLDPNAVNYKEVPNGKRRNKLALHLAIRHGDVDMVKVLLDAGAKMVKDEEWGLPIEAAEGLRGEQDRTAKVAVIEQWLEERGLPRDHVDVPVFADEIGSGKTRSWGSQTGCCKTCGTRR</sequence>
<gene>
    <name evidence="3" type="ORF">B0T25DRAFT_536213</name>
</gene>
<dbReference type="InterPro" id="IPR036770">
    <property type="entry name" value="Ankyrin_rpt-contain_sf"/>
</dbReference>
<name>A0AAJ0HT00_9PEZI</name>
<accession>A0AAJ0HT00</accession>
<evidence type="ECO:0008006" key="5">
    <source>
        <dbReference type="Google" id="ProtNLM"/>
    </source>
</evidence>
<dbReference type="Gene3D" id="1.25.40.20">
    <property type="entry name" value="Ankyrin repeat-containing domain"/>
    <property type="match status" value="1"/>
</dbReference>
<dbReference type="EMBL" id="JAUIQD010000002">
    <property type="protein sequence ID" value="KAK3360707.1"/>
    <property type="molecule type" value="Genomic_DNA"/>
</dbReference>
<reference evidence="3" key="2">
    <citation type="submission" date="2023-06" db="EMBL/GenBank/DDBJ databases">
        <authorList>
            <consortium name="Lawrence Berkeley National Laboratory"/>
            <person name="Haridas S."/>
            <person name="Hensen N."/>
            <person name="Bonometti L."/>
            <person name="Westerberg I."/>
            <person name="Brannstrom I.O."/>
            <person name="Guillou S."/>
            <person name="Cros-Aarteil S."/>
            <person name="Calhoun S."/>
            <person name="Kuo A."/>
            <person name="Mondo S."/>
            <person name="Pangilinan J."/>
            <person name="Riley R."/>
            <person name="Labutti K."/>
            <person name="Andreopoulos B."/>
            <person name="Lipzen A."/>
            <person name="Chen C."/>
            <person name="Yanf M."/>
            <person name="Daum C."/>
            <person name="Ng V."/>
            <person name="Clum A."/>
            <person name="Steindorff A."/>
            <person name="Ohm R."/>
            <person name="Martin F."/>
            <person name="Silar P."/>
            <person name="Natvig D."/>
            <person name="Lalanne C."/>
            <person name="Gautier V."/>
            <person name="Ament-Velasquez S.L."/>
            <person name="Kruys A."/>
            <person name="Hutchinson M.I."/>
            <person name="Powell A.J."/>
            <person name="Barry K."/>
            <person name="Miller A.N."/>
            <person name="Grigoriev I.V."/>
            <person name="Debuchy R."/>
            <person name="Gladieux P."/>
            <person name="Thoren M.H."/>
            <person name="Johannesson H."/>
        </authorList>
    </citation>
    <scope>NUCLEOTIDE SEQUENCE</scope>
    <source>
        <strain evidence="3">CBS 955.72</strain>
    </source>
</reference>
<dbReference type="Pfam" id="PF12796">
    <property type="entry name" value="Ank_2"/>
    <property type="match status" value="1"/>
</dbReference>
<keyword evidence="1" id="KW-0040">ANK repeat</keyword>
<proteinExistence type="predicted"/>
<dbReference type="InterPro" id="IPR002110">
    <property type="entry name" value="Ankyrin_rpt"/>
</dbReference>
<feature type="repeat" description="ANK" evidence="1">
    <location>
        <begin position="266"/>
        <end position="298"/>
    </location>
</feature>
<evidence type="ECO:0000313" key="4">
    <source>
        <dbReference type="Proteomes" id="UP001275084"/>
    </source>
</evidence>